<evidence type="ECO:0000313" key="1">
    <source>
        <dbReference type="EMBL" id="POZ81751.1"/>
    </source>
</evidence>
<accession>A0A2S5DRN6</accession>
<name>A0A2S5DRN6_9BURK</name>
<gene>
    <name evidence="1" type="ORF">C3743_15675</name>
</gene>
<reference evidence="1 2" key="1">
    <citation type="submission" date="2018-01" db="EMBL/GenBank/DDBJ databases">
        <title>Successful Treatment of Persistent Burkholderia cepacia Bacteremia with Ceftazidime-Avibactam.</title>
        <authorList>
            <person name="Tamma P."/>
            <person name="Fan Y."/>
            <person name="Bergman Y."/>
            <person name="Sick-Samuels A."/>
            <person name="Hsu A."/>
            <person name="Timp W."/>
            <person name="Simner P."/>
        </authorList>
    </citation>
    <scope>NUCLEOTIDE SEQUENCE [LARGE SCALE GENOMIC DNA]</scope>
    <source>
        <strain evidence="1 2">170816</strain>
    </source>
</reference>
<dbReference type="RefSeq" id="WP_089460857.1">
    <property type="nucleotide sequence ID" value="NZ_CM009575.1"/>
</dbReference>
<organism evidence="1 2">
    <name type="scientific">Burkholderia contaminans</name>
    <dbReference type="NCBI Taxonomy" id="488447"/>
    <lineage>
        <taxon>Bacteria</taxon>
        <taxon>Pseudomonadati</taxon>
        <taxon>Pseudomonadota</taxon>
        <taxon>Betaproteobacteria</taxon>
        <taxon>Burkholderiales</taxon>
        <taxon>Burkholderiaceae</taxon>
        <taxon>Burkholderia</taxon>
        <taxon>Burkholderia cepacia complex</taxon>
    </lineage>
</organism>
<evidence type="ECO:0000313" key="2">
    <source>
        <dbReference type="Proteomes" id="UP000238655"/>
    </source>
</evidence>
<dbReference type="AlphaFoldDB" id="A0A2S5DRN6"/>
<sequence length="99" mass="11392">MGRADFWKRGQWKAICDVCGQAYHSNQLKERWDGLMCCPQDWNPRQPQDFVRGVIDRQYVPWSRPDVQPPFVPTISEILLDTNGCPILDLFGTPILATS</sequence>
<dbReference type="EMBL" id="PQVP01000002">
    <property type="protein sequence ID" value="POZ81751.1"/>
    <property type="molecule type" value="Genomic_DNA"/>
</dbReference>
<dbReference type="Proteomes" id="UP000238655">
    <property type="component" value="Chromosome 1"/>
</dbReference>
<proteinExistence type="predicted"/>
<protein>
    <submittedName>
        <fullName evidence="1">Uncharacterized protein</fullName>
    </submittedName>
</protein>
<comment type="caution">
    <text evidence="1">The sequence shown here is derived from an EMBL/GenBank/DDBJ whole genome shotgun (WGS) entry which is preliminary data.</text>
</comment>